<reference evidence="11 12" key="1">
    <citation type="submission" date="2019-11" db="EMBL/GenBank/DDBJ databases">
        <title>Isolation of a new High Light Tolerant Cyanobacteria.</title>
        <authorList>
            <person name="Dobson Z."/>
            <person name="Vaughn N."/>
            <person name="Vaughn M."/>
            <person name="Fromme P."/>
            <person name="Mazor Y."/>
        </authorList>
    </citation>
    <scope>NUCLEOTIDE SEQUENCE [LARGE SCALE GENOMIC DNA]</scope>
    <source>
        <strain evidence="11 12">0216</strain>
    </source>
</reference>
<keyword evidence="9" id="KW-1133">Transmembrane helix</keyword>
<dbReference type="NCBIfam" id="TIGR00706">
    <property type="entry name" value="SppA_dom"/>
    <property type="match status" value="1"/>
</dbReference>
<name>A0A844GS38_9CHRO</name>
<dbReference type="InterPro" id="IPR047272">
    <property type="entry name" value="S49_SppA_C"/>
</dbReference>
<dbReference type="NCBIfam" id="TIGR00705">
    <property type="entry name" value="SppA_67K"/>
    <property type="match status" value="1"/>
</dbReference>
<protein>
    <recommendedName>
        <fullName evidence="7">Protease 4</fullName>
        <ecNumber evidence="7">3.4.21.-</ecNumber>
    </recommendedName>
    <alternativeName>
        <fullName evidence="7">Endopeptidase IV</fullName>
    </alternativeName>
    <alternativeName>
        <fullName evidence="7">Protease IV</fullName>
    </alternativeName>
    <alternativeName>
        <fullName evidence="7">Signal peptide peptidase</fullName>
    </alternativeName>
</protein>
<dbReference type="EMBL" id="WMIA01000011">
    <property type="protein sequence ID" value="MTF39324.1"/>
    <property type="molecule type" value="Genomic_DNA"/>
</dbReference>
<evidence type="ECO:0000256" key="4">
    <source>
        <dbReference type="ARBA" id="ARBA00022801"/>
    </source>
</evidence>
<dbReference type="AlphaFoldDB" id="A0A844GS38"/>
<dbReference type="Proteomes" id="UP000437131">
    <property type="component" value="Unassembled WGS sequence"/>
</dbReference>
<dbReference type="InterPro" id="IPR002142">
    <property type="entry name" value="Peptidase_S49"/>
</dbReference>
<keyword evidence="6 7" id="KW-0472">Membrane</keyword>
<dbReference type="InterPro" id="IPR004635">
    <property type="entry name" value="Pept_S49_SppA"/>
</dbReference>
<feature type="active site" description="Proton donor/acceptor" evidence="8">
    <location>
        <position position="196"/>
    </location>
</feature>
<dbReference type="InterPro" id="IPR047217">
    <property type="entry name" value="S49_SppA_67K_type_N"/>
</dbReference>
<evidence type="ECO:0000256" key="5">
    <source>
        <dbReference type="ARBA" id="ARBA00022825"/>
    </source>
</evidence>
<evidence type="ECO:0000256" key="6">
    <source>
        <dbReference type="ARBA" id="ARBA00023136"/>
    </source>
</evidence>
<dbReference type="PIRSF" id="PIRSF001217">
    <property type="entry name" value="Protease_4_SppA"/>
    <property type="match status" value="1"/>
</dbReference>
<evidence type="ECO:0000256" key="7">
    <source>
        <dbReference type="PIRNR" id="PIRNR001217"/>
    </source>
</evidence>
<proteinExistence type="inferred from homology"/>
<dbReference type="EC" id="3.4.21.-" evidence="7"/>
<feature type="domain" description="Peptidase S49" evidence="10">
    <location>
        <begin position="373"/>
        <end position="523"/>
    </location>
</feature>
<dbReference type="InterPro" id="IPR004634">
    <property type="entry name" value="Pept_S49_pIV"/>
</dbReference>
<dbReference type="CDD" id="cd07023">
    <property type="entry name" value="S49_Sppa_N_C"/>
    <property type="match status" value="1"/>
</dbReference>
<evidence type="ECO:0000256" key="2">
    <source>
        <dbReference type="ARBA" id="ARBA00008683"/>
    </source>
</evidence>
<dbReference type="RefSeq" id="WP_155083961.1">
    <property type="nucleotide sequence ID" value="NZ_WMIA01000011.1"/>
</dbReference>
<dbReference type="GO" id="GO:0005886">
    <property type="term" value="C:plasma membrane"/>
    <property type="evidence" value="ECO:0007669"/>
    <property type="project" value="UniProtKB-SubCell"/>
</dbReference>
<comment type="subcellular location">
    <subcellularLocation>
        <location evidence="7">Cell inner membrane</location>
    </subcellularLocation>
    <subcellularLocation>
        <location evidence="1">Membrane</location>
    </subcellularLocation>
</comment>
<evidence type="ECO:0000256" key="9">
    <source>
        <dbReference type="SAM" id="Phobius"/>
    </source>
</evidence>
<dbReference type="SUPFAM" id="SSF52096">
    <property type="entry name" value="ClpP/crotonase"/>
    <property type="match status" value="2"/>
</dbReference>
<dbReference type="PANTHER" id="PTHR33209">
    <property type="entry name" value="PROTEASE 4"/>
    <property type="match status" value="1"/>
</dbReference>
<comment type="similarity">
    <text evidence="2 7">Belongs to the peptidase S49 family.</text>
</comment>
<dbReference type="CDD" id="cd07018">
    <property type="entry name" value="S49_SppA_67K_type"/>
    <property type="match status" value="1"/>
</dbReference>
<keyword evidence="3 7" id="KW-0645">Protease</keyword>
<keyword evidence="9" id="KW-0812">Transmembrane</keyword>
<keyword evidence="4 7" id="KW-0378">Hydrolase</keyword>
<dbReference type="GO" id="GO:0008236">
    <property type="term" value="F:serine-type peptidase activity"/>
    <property type="evidence" value="ECO:0007669"/>
    <property type="project" value="UniProtKB-KW"/>
</dbReference>
<dbReference type="InterPro" id="IPR029045">
    <property type="entry name" value="ClpP/crotonase-like_dom_sf"/>
</dbReference>
<sequence>MKKFLQQTLASFLGSLASLSLLALLSSGGLFILIVVLLSMSSTPKIENQSALVFNLNSQISDYQRESDLNSLLGGNNTENLTLRDITYAINKAAEDKRISVLYLDGSRGNLITGYASLTEINNALEKFKASGKKIIAYNVSAGEQDYFITSIADEIILNPMGGMEMNGLASSQLFFASALQKYGIGVQVVRVGKYKSAVEPFILDNYSPESKLQTQDLIDDLWNSYIENVTNNRDLKAGEINNIADNKGILQASEAKNLKIIDQIKYEDEIISQLKTITNSENEDNFRKISIKDYITANPEETSSGNQIAILYVEGTIVDGEGRIGEVGGNRYVAEIRKIRQNDDIKGVIVRINSPGGSAIASELILRELQLTAKEKPVVVSMGDVAASGGYWISTAGEKVFASNNTITGSIGVFGLIFNVEDIAQNNGINNEVVKTNKFADLGNGFAPKTDAELSVIQQGVDQVYDLFLERVSKARNLPMEKVAEIAQGRVWSGQAAQKIGLIDEIGGLDKSLEYLNEKLELNNNYQLISYPEKRSWQVELINQLSGAKLNSNLTDKETLLKMIWEENTELQLREILRNPHQIYSILPYKLNIK</sequence>
<evidence type="ECO:0000313" key="12">
    <source>
        <dbReference type="Proteomes" id="UP000437131"/>
    </source>
</evidence>
<comment type="caution">
    <text evidence="11">The sequence shown here is derived from an EMBL/GenBank/DDBJ whole genome shotgun (WGS) entry which is preliminary data.</text>
</comment>
<organism evidence="11 12">
    <name type="scientific">Cyanobacterium aponinum 0216</name>
    <dbReference type="NCBI Taxonomy" id="2676140"/>
    <lineage>
        <taxon>Bacteria</taxon>
        <taxon>Bacillati</taxon>
        <taxon>Cyanobacteriota</taxon>
        <taxon>Cyanophyceae</taxon>
        <taxon>Oscillatoriophycideae</taxon>
        <taxon>Chroococcales</taxon>
        <taxon>Geminocystaceae</taxon>
        <taxon>Cyanobacterium</taxon>
    </lineage>
</organism>
<keyword evidence="5" id="KW-0720">Serine protease</keyword>
<dbReference type="GO" id="GO:0006465">
    <property type="term" value="P:signal peptide processing"/>
    <property type="evidence" value="ECO:0007669"/>
    <property type="project" value="InterPro"/>
</dbReference>
<evidence type="ECO:0000313" key="11">
    <source>
        <dbReference type="EMBL" id="MTF39324.1"/>
    </source>
</evidence>
<gene>
    <name evidence="11" type="primary">sppA</name>
    <name evidence="11" type="ORF">GGC33_10350</name>
</gene>
<evidence type="ECO:0000256" key="1">
    <source>
        <dbReference type="ARBA" id="ARBA00004370"/>
    </source>
</evidence>
<feature type="active site" description="Nucleophile" evidence="8">
    <location>
        <position position="389"/>
    </location>
</feature>
<evidence type="ECO:0000256" key="8">
    <source>
        <dbReference type="PIRSR" id="PIRSR001217-1"/>
    </source>
</evidence>
<accession>A0A844GS38</accession>
<feature type="domain" description="Peptidase S49" evidence="10">
    <location>
        <begin position="128"/>
        <end position="277"/>
    </location>
</feature>
<dbReference type="Gene3D" id="3.90.226.10">
    <property type="entry name" value="2-enoyl-CoA Hydratase, Chain A, domain 1"/>
    <property type="match status" value="4"/>
</dbReference>
<keyword evidence="7" id="KW-0997">Cell inner membrane</keyword>
<dbReference type="Pfam" id="PF01343">
    <property type="entry name" value="Peptidase_S49"/>
    <property type="match status" value="2"/>
</dbReference>
<feature type="transmembrane region" description="Helical" evidence="9">
    <location>
        <begin position="12"/>
        <end position="40"/>
    </location>
</feature>
<dbReference type="PANTHER" id="PTHR33209:SF1">
    <property type="entry name" value="PEPTIDASE S49 DOMAIN-CONTAINING PROTEIN"/>
    <property type="match status" value="1"/>
</dbReference>
<keyword evidence="7" id="KW-1003">Cell membrane</keyword>
<evidence type="ECO:0000256" key="3">
    <source>
        <dbReference type="ARBA" id="ARBA00022670"/>
    </source>
</evidence>
<evidence type="ECO:0000259" key="10">
    <source>
        <dbReference type="Pfam" id="PF01343"/>
    </source>
</evidence>